<dbReference type="OrthoDB" id="7414876at2759"/>
<organism evidence="1 2">
    <name type="scientific">Paramuricea clavata</name>
    <name type="common">Red gorgonian</name>
    <name type="synonym">Violescent sea-whip</name>
    <dbReference type="NCBI Taxonomy" id="317549"/>
    <lineage>
        <taxon>Eukaryota</taxon>
        <taxon>Metazoa</taxon>
        <taxon>Cnidaria</taxon>
        <taxon>Anthozoa</taxon>
        <taxon>Octocorallia</taxon>
        <taxon>Malacalcyonacea</taxon>
        <taxon>Plexauridae</taxon>
        <taxon>Paramuricea</taxon>
    </lineage>
</organism>
<protein>
    <submittedName>
        <fullName evidence="1">Uncharacterized protein</fullName>
    </submittedName>
</protein>
<reference evidence="1" key="1">
    <citation type="submission" date="2020-04" db="EMBL/GenBank/DDBJ databases">
        <authorList>
            <person name="Alioto T."/>
            <person name="Alioto T."/>
            <person name="Gomez Garrido J."/>
        </authorList>
    </citation>
    <scope>NUCLEOTIDE SEQUENCE</scope>
    <source>
        <strain evidence="1">A484AB</strain>
    </source>
</reference>
<accession>A0A7D9DGY4</accession>
<proteinExistence type="predicted"/>
<keyword evidence="2" id="KW-1185">Reference proteome</keyword>
<gene>
    <name evidence="1" type="ORF">PACLA_8A052499</name>
</gene>
<dbReference type="Gene3D" id="1.10.287.1490">
    <property type="match status" value="1"/>
</dbReference>
<dbReference type="AlphaFoldDB" id="A0A7D9DGY4"/>
<comment type="caution">
    <text evidence="1">The sequence shown here is derived from an EMBL/GenBank/DDBJ whole genome shotgun (WGS) entry which is preliminary data.</text>
</comment>
<evidence type="ECO:0000313" key="2">
    <source>
        <dbReference type="Proteomes" id="UP001152795"/>
    </source>
</evidence>
<dbReference type="Proteomes" id="UP001152795">
    <property type="component" value="Unassembled WGS sequence"/>
</dbReference>
<evidence type="ECO:0000313" key="1">
    <source>
        <dbReference type="EMBL" id="CAB3985554.1"/>
    </source>
</evidence>
<dbReference type="EMBL" id="CACRXK020000885">
    <property type="protein sequence ID" value="CAB3985554.1"/>
    <property type="molecule type" value="Genomic_DNA"/>
</dbReference>
<name>A0A7D9DGY4_PARCT</name>
<sequence length="176" mass="20275">MSQTKDTIKSLRKQNDDLKNEIDTLRDEFRKFQDSVASKGNSHDAQIFQTPSVETQKSLDYFGNEYDDLNCFSKTAKQQISHLEPRLAEIADKVEPVSNSIDEAQEYSYSYNVKVVGIPHLKQKESARDKSDLCIKIFHEMGIAHRVPTRKMNDNQPKPIICKFTHGVLLESNLWQ</sequence>